<evidence type="ECO:0008006" key="3">
    <source>
        <dbReference type="Google" id="ProtNLM"/>
    </source>
</evidence>
<dbReference type="Proteomes" id="UP001499984">
    <property type="component" value="Unassembled WGS sequence"/>
</dbReference>
<reference evidence="2" key="1">
    <citation type="journal article" date="2019" name="Int. J. Syst. Evol. Microbiol.">
        <title>The Global Catalogue of Microorganisms (GCM) 10K type strain sequencing project: providing services to taxonomists for standard genome sequencing and annotation.</title>
        <authorList>
            <consortium name="The Broad Institute Genomics Platform"/>
            <consortium name="The Broad Institute Genome Sequencing Center for Infectious Disease"/>
            <person name="Wu L."/>
            <person name="Ma J."/>
        </authorList>
    </citation>
    <scope>NUCLEOTIDE SEQUENCE [LARGE SCALE GENOMIC DNA]</scope>
    <source>
        <strain evidence="2">JCM 16925</strain>
    </source>
</reference>
<gene>
    <name evidence="1" type="ORF">GCM10022233_36380</name>
</gene>
<proteinExistence type="predicted"/>
<dbReference type="InterPro" id="IPR029063">
    <property type="entry name" value="SAM-dependent_MTases_sf"/>
</dbReference>
<accession>A0ABP7V5E2</accession>
<comment type="caution">
    <text evidence="1">The sequence shown here is derived from an EMBL/GenBank/DDBJ whole genome shotgun (WGS) entry which is preliminary data.</text>
</comment>
<dbReference type="EMBL" id="BAAAZY010000010">
    <property type="protein sequence ID" value="GAA4059969.1"/>
    <property type="molecule type" value="Genomic_DNA"/>
</dbReference>
<dbReference type="RefSeq" id="WP_345013871.1">
    <property type="nucleotide sequence ID" value="NZ_BAAAZY010000010.1"/>
</dbReference>
<sequence length="135" mass="15447">MPELGEIQETLRFDLDLPDVMTLRRAFFQDTDRRHTLAASVTDPAWAEAVRASPGPYFLVAEAVLVHLDEDQVRSVFDLVAERLPGAELTLETASSYVVDRQDVLRAMTVLRRREIESYRLNRYRVGDPDRIVTS</sequence>
<keyword evidence="2" id="KW-1185">Reference proteome</keyword>
<dbReference type="SUPFAM" id="SSF53335">
    <property type="entry name" value="S-adenosyl-L-methionine-dependent methyltransferases"/>
    <property type="match status" value="1"/>
</dbReference>
<dbReference type="Gene3D" id="3.40.50.150">
    <property type="entry name" value="Vaccinia Virus protein VP39"/>
    <property type="match status" value="1"/>
</dbReference>
<name>A0ABP7V5E2_9ACTN</name>
<organism evidence="1 2">
    <name type="scientific">Streptomyces shaanxiensis</name>
    <dbReference type="NCBI Taxonomy" id="653357"/>
    <lineage>
        <taxon>Bacteria</taxon>
        <taxon>Bacillati</taxon>
        <taxon>Actinomycetota</taxon>
        <taxon>Actinomycetes</taxon>
        <taxon>Kitasatosporales</taxon>
        <taxon>Streptomycetaceae</taxon>
        <taxon>Streptomyces</taxon>
    </lineage>
</organism>
<evidence type="ECO:0000313" key="1">
    <source>
        <dbReference type="EMBL" id="GAA4059969.1"/>
    </source>
</evidence>
<protein>
    <recommendedName>
        <fullName evidence="3">Class I SAM-dependent methyltransferase</fullName>
    </recommendedName>
</protein>
<evidence type="ECO:0000313" key="2">
    <source>
        <dbReference type="Proteomes" id="UP001499984"/>
    </source>
</evidence>